<accession>A0A163C597</accession>
<gene>
    <name evidence="1" type="ORF">AWE51_01080</name>
</gene>
<protein>
    <submittedName>
        <fullName evidence="1">Uncharacterized protein</fullName>
    </submittedName>
</protein>
<organism evidence="1 2">
    <name type="scientific">Aquimarina aggregata</name>
    <dbReference type="NCBI Taxonomy" id="1642818"/>
    <lineage>
        <taxon>Bacteria</taxon>
        <taxon>Pseudomonadati</taxon>
        <taxon>Bacteroidota</taxon>
        <taxon>Flavobacteriia</taxon>
        <taxon>Flavobacteriales</taxon>
        <taxon>Flavobacteriaceae</taxon>
        <taxon>Aquimarina</taxon>
    </lineage>
</organism>
<dbReference type="AlphaFoldDB" id="A0A163C597"/>
<proteinExistence type="predicted"/>
<dbReference type="EMBL" id="LQRT01000002">
    <property type="protein sequence ID" value="KZS42066.1"/>
    <property type="molecule type" value="Genomic_DNA"/>
</dbReference>
<name>A0A163C597_9FLAO</name>
<evidence type="ECO:0000313" key="2">
    <source>
        <dbReference type="Proteomes" id="UP000076715"/>
    </source>
</evidence>
<evidence type="ECO:0000313" key="1">
    <source>
        <dbReference type="EMBL" id="KZS42066.1"/>
    </source>
</evidence>
<keyword evidence="2" id="KW-1185">Reference proteome</keyword>
<reference evidence="1 2" key="1">
    <citation type="submission" date="2016-01" db="EMBL/GenBank/DDBJ databases">
        <title>The draft genome sequence of Aquimarina sp. RZW4-3-2.</title>
        <authorList>
            <person name="Wang Y."/>
        </authorList>
    </citation>
    <scope>NUCLEOTIDE SEQUENCE [LARGE SCALE GENOMIC DNA]</scope>
    <source>
        <strain evidence="1 2">RZW4-3-2</strain>
    </source>
</reference>
<dbReference type="STRING" id="1642818.AWE51_01080"/>
<sequence length="310" mass="35836">MKLFLKKIAVFALYTGVFIIVISLANGYILKKAVKKAINLSTTETLILGDSHLEVALDPNKFNNAYNIANSSEPYSLTYYKLKYLLENKNNIKDVLLGFSYHNFQVGQDSITLDASNTNYTTFVTRYALFEIDDTPSQDFETSEFYTYNFLVWKLGFPSFKTMKLNLKYLRGKISIHDLPFVGSYKRYGRITAKENDIIIKNACMKYGRQEKNSKVQTAYLFKIKDMLSKRNIKLHLIASPLETNYKNCVNTKMLNEFEGLKKELVQHQVLVYDYTELALDKNYYKDPHHLSGIGSDYFSDLISKEIFGK</sequence>
<comment type="caution">
    <text evidence="1">The sequence shown here is derived from an EMBL/GenBank/DDBJ whole genome shotgun (WGS) entry which is preliminary data.</text>
</comment>
<dbReference type="Proteomes" id="UP000076715">
    <property type="component" value="Unassembled WGS sequence"/>
</dbReference>
<dbReference type="RefSeq" id="WP_066309099.1">
    <property type="nucleotide sequence ID" value="NZ_LQRT01000002.1"/>
</dbReference>